<evidence type="ECO:0000259" key="6">
    <source>
        <dbReference type="PROSITE" id="PS50977"/>
    </source>
</evidence>
<feature type="domain" description="HTH tetR-type" evidence="6">
    <location>
        <begin position="30"/>
        <end position="90"/>
    </location>
</feature>
<keyword evidence="1" id="KW-0805">Transcription regulation</keyword>
<feature type="DNA-binding region" description="H-T-H motif" evidence="4">
    <location>
        <begin position="53"/>
        <end position="72"/>
    </location>
</feature>
<keyword evidence="2 4" id="KW-0238">DNA-binding</keyword>
<keyword evidence="3" id="KW-0804">Transcription</keyword>
<dbReference type="InterPro" id="IPR050109">
    <property type="entry name" value="HTH-type_TetR-like_transc_reg"/>
</dbReference>
<dbReference type="InterPro" id="IPR001647">
    <property type="entry name" value="HTH_TetR"/>
</dbReference>
<dbReference type="InterPro" id="IPR023772">
    <property type="entry name" value="DNA-bd_HTH_TetR-type_CS"/>
</dbReference>
<feature type="region of interest" description="Disordered" evidence="5">
    <location>
        <begin position="1"/>
        <end position="26"/>
    </location>
</feature>
<evidence type="ECO:0000256" key="4">
    <source>
        <dbReference type="PROSITE-ProRule" id="PRU00335"/>
    </source>
</evidence>
<dbReference type="Proteomes" id="UP000184608">
    <property type="component" value="Unassembled WGS sequence"/>
</dbReference>
<dbReference type="GO" id="GO:0000976">
    <property type="term" value="F:transcription cis-regulatory region binding"/>
    <property type="evidence" value="ECO:0007669"/>
    <property type="project" value="TreeGrafter"/>
</dbReference>
<evidence type="ECO:0000313" key="7">
    <source>
        <dbReference type="EMBL" id="SHI83926.1"/>
    </source>
</evidence>
<name>A0A1M6EEL3_9VIBR</name>
<dbReference type="STRING" id="1216006.VA7868_04443"/>
<sequence length="231" mass="25882">MSPEAKHSADKQSTDKQSTDLLPLRERKKQRTQRALADAALQLFSEKGYSATTLDELVDQVEVSKRTFFRYFASKEDVAIAAETELWLTYIAQVEALDIQGNLLTFLRETLITSLHHMPPDWTARYLLTRYVVAHAGGSVLYDHSEAASLKAQRQLLETLSEKLVRDCREDVRFRMLGELVLSAWRCGASNWVAGRGAGKDADRGEGGLERLIIRIEEAFDAIPSSLALAV</sequence>
<dbReference type="RefSeq" id="WP_073606035.1">
    <property type="nucleotide sequence ID" value="NZ_FQXZ01000049.1"/>
</dbReference>
<proteinExistence type="predicted"/>
<evidence type="ECO:0000256" key="3">
    <source>
        <dbReference type="ARBA" id="ARBA00023163"/>
    </source>
</evidence>
<dbReference type="Pfam" id="PF00440">
    <property type="entry name" value="TetR_N"/>
    <property type="match status" value="1"/>
</dbReference>
<dbReference type="Gene3D" id="1.10.357.10">
    <property type="entry name" value="Tetracycline Repressor, domain 2"/>
    <property type="match status" value="1"/>
</dbReference>
<evidence type="ECO:0000256" key="2">
    <source>
        <dbReference type="ARBA" id="ARBA00023125"/>
    </source>
</evidence>
<evidence type="ECO:0000313" key="8">
    <source>
        <dbReference type="Proteomes" id="UP000184608"/>
    </source>
</evidence>
<evidence type="ECO:0000256" key="1">
    <source>
        <dbReference type="ARBA" id="ARBA00023015"/>
    </source>
</evidence>
<dbReference type="EMBL" id="FQXZ01000049">
    <property type="protein sequence ID" value="SHI83926.1"/>
    <property type="molecule type" value="Genomic_DNA"/>
</dbReference>
<dbReference type="PROSITE" id="PS01081">
    <property type="entry name" value="HTH_TETR_1"/>
    <property type="match status" value="1"/>
</dbReference>
<dbReference type="PANTHER" id="PTHR30055:SF238">
    <property type="entry name" value="MYCOFACTOCIN BIOSYNTHESIS TRANSCRIPTIONAL REGULATOR MFTR-RELATED"/>
    <property type="match status" value="1"/>
</dbReference>
<dbReference type="PANTHER" id="PTHR30055">
    <property type="entry name" value="HTH-TYPE TRANSCRIPTIONAL REGULATOR RUTR"/>
    <property type="match status" value="1"/>
</dbReference>
<dbReference type="PROSITE" id="PS50977">
    <property type="entry name" value="HTH_TETR_2"/>
    <property type="match status" value="1"/>
</dbReference>
<reference evidence="7 8" key="1">
    <citation type="submission" date="2016-11" db="EMBL/GenBank/DDBJ databases">
        <authorList>
            <person name="Jaros S."/>
            <person name="Januszkiewicz K."/>
            <person name="Wedrychowicz H."/>
        </authorList>
    </citation>
    <scope>NUCLEOTIDE SEQUENCE [LARGE SCALE GENOMIC DNA]</scope>
    <source>
        <strain evidence="7 8">CECT 7868</strain>
    </source>
</reference>
<dbReference type="OrthoDB" id="8535430at2"/>
<keyword evidence="8" id="KW-1185">Reference proteome</keyword>
<protein>
    <submittedName>
        <fullName evidence="7">DNA-binding transcriptional repressor AcrR</fullName>
    </submittedName>
</protein>
<dbReference type="PRINTS" id="PR00455">
    <property type="entry name" value="HTHTETR"/>
</dbReference>
<feature type="compositionally biased region" description="Basic and acidic residues" evidence="5">
    <location>
        <begin position="1"/>
        <end position="18"/>
    </location>
</feature>
<dbReference type="SUPFAM" id="SSF46689">
    <property type="entry name" value="Homeodomain-like"/>
    <property type="match status" value="1"/>
</dbReference>
<evidence type="ECO:0000256" key="5">
    <source>
        <dbReference type="SAM" id="MobiDB-lite"/>
    </source>
</evidence>
<organism evidence="7 8">
    <name type="scientific">Vibrio aerogenes CECT 7868</name>
    <dbReference type="NCBI Taxonomy" id="1216006"/>
    <lineage>
        <taxon>Bacteria</taxon>
        <taxon>Pseudomonadati</taxon>
        <taxon>Pseudomonadota</taxon>
        <taxon>Gammaproteobacteria</taxon>
        <taxon>Vibrionales</taxon>
        <taxon>Vibrionaceae</taxon>
        <taxon>Vibrio</taxon>
    </lineage>
</organism>
<dbReference type="InterPro" id="IPR009057">
    <property type="entry name" value="Homeodomain-like_sf"/>
</dbReference>
<gene>
    <name evidence="7" type="ORF">VA7868_04443</name>
</gene>
<dbReference type="GO" id="GO:0003700">
    <property type="term" value="F:DNA-binding transcription factor activity"/>
    <property type="evidence" value="ECO:0007669"/>
    <property type="project" value="TreeGrafter"/>
</dbReference>
<accession>A0A1M6EEL3</accession>
<dbReference type="AlphaFoldDB" id="A0A1M6EEL3"/>